<evidence type="ECO:0000256" key="15">
    <source>
        <dbReference type="ARBA" id="ARBA00023242"/>
    </source>
</evidence>
<dbReference type="PANTHER" id="PTHR13144:SF0">
    <property type="entry name" value="PROTEIN TEX261"/>
    <property type="match status" value="1"/>
</dbReference>
<dbReference type="GO" id="GO:0005634">
    <property type="term" value="C:nucleus"/>
    <property type="evidence" value="ECO:0007669"/>
    <property type="project" value="UniProtKB-SubCell"/>
</dbReference>
<evidence type="ECO:0000256" key="14">
    <source>
        <dbReference type="ARBA" id="ARBA00023163"/>
    </source>
</evidence>
<dbReference type="InterPro" id="IPR009057">
    <property type="entry name" value="Homeodomain-like_sf"/>
</dbReference>
<keyword evidence="12 20" id="KW-0472">Membrane</keyword>
<dbReference type="GO" id="GO:0030134">
    <property type="term" value="C:COPII-coated ER to Golgi transport vesicle"/>
    <property type="evidence" value="ECO:0007669"/>
    <property type="project" value="TreeGrafter"/>
</dbReference>
<evidence type="ECO:0000256" key="17">
    <source>
        <dbReference type="RuleBase" id="RU000682"/>
    </source>
</evidence>
<dbReference type="SMART" id="SM00389">
    <property type="entry name" value="HOX"/>
    <property type="match status" value="1"/>
</dbReference>
<keyword evidence="10" id="KW-0805">Transcription regulation</keyword>
<feature type="region of interest" description="Disordered" evidence="19">
    <location>
        <begin position="152"/>
        <end position="172"/>
    </location>
</feature>
<sequence length="607" mass="68485">MFDQAKSMGDGVAEDQNHCGVNSLRRERGGDAKTLAEVGSRSSGDAPAGTSASTPSSSSEDGHDKLLGVDPDYCRRILVRDAKGTIREIVLPKGLDLDRPKRTRTSFTAEQLYRLELEFQRCQYVVGRERTELARQLNLSETQVKVWFQNRRTKQKKDQTKDSDKRSSSTSESLATCNILRLLEQGRLLSVPAPPPNPLLASSHAVNGSLLGNPSVSSSSPGVTKENKVLKRKSQALLPLIAEMPENLAVLNLEEDSDSDFSTSGELAEEPLLKSQAQIRELQSSVDQLLGEKMQLCEQVEVLKKEKEELKEQLAVEVQEKEAILMKLTKQSRTVNKMKRVSQLVTEEFAEMSQKLEMEQGLRHHAEEFAHQVLVKQKESQRQSLALVQNEEVDTQLQQAFEQMAQVSKALEEIRLHYQHKRSQSQAVMQEFNALTELQMVRVQLETKMEEKMEIENQLRDSENTVTALQEKAAGLYYLAELIEEYTVATSRIIKYMIMISTGVLVGLYLFEGFPMLMIGVGLFTNLVYFGLLQTFPYIMLSSPNFILSCILVVINHYMAFQYFSEEYYAFSEVLAYFTICLWVIPFAFFVSLSAGENVLPSTVQQG</sequence>
<evidence type="ECO:0000256" key="2">
    <source>
        <dbReference type="ARBA" id="ARBA00004141"/>
    </source>
</evidence>
<proteinExistence type="inferred from homology"/>
<keyword evidence="18" id="KW-0175">Coiled coil</keyword>
<evidence type="ECO:0000259" key="21">
    <source>
        <dbReference type="PROSITE" id="PS50071"/>
    </source>
</evidence>
<feature type="compositionally biased region" description="Basic and acidic residues" evidence="19">
    <location>
        <begin position="156"/>
        <end position="167"/>
    </location>
</feature>
<accession>A0A8J4UNS4</accession>
<keyword evidence="7" id="KW-0879">Wnt signaling pathway</keyword>
<evidence type="ECO:0000256" key="7">
    <source>
        <dbReference type="ARBA" id="ARBA00022687"/>
    </source>
</evidence>
<keyword evidence="6" id="KW-0217">Developmental protein</keyword>
<evidence type="ECO:0000313" key="23">
    <source>
        <dbReference type="Proteomes" id="UP000727407"/>
    </source>
</evidence>
<dbReference type="FunFam" id="1.10.10.60:FF:000131">
    <property type="entry name" value="Ventral anterior homeobox 2"/>
    <property type="match status" value="1"/>
</dbReference>
<feature type="DNA-binding region" description="Homeobox" evidence="16">
    <location>
        <begin position="100"/>
        <end position="159"/>
    </location>
</feature>
<reference evidence="22" key="1">
    <citation type="submission" date="2020-07" db="EMBL/GenBank/DDBJ databases">
        <title>Clarias magur genome sequencing, assembly and annotation.</title>
        <authorList>
            <person name="Kushwaha B."/>
            <person name="Kumar R."/>
            <person name="Das P."/>
            <person name="Joshi C.G."/>
            <person name="Kumar D."/>
            <person name="Nagpure N.S."/>
            <person name="Pandey M."/>
            <person name="Agarwal S."/>
            <person name="Srivastava S."/>
            <person name="Singh M."/>
            <person name="Sahoo L."/>
            <person name="Jayasankar P."/>
            <person name="Meher P.K."/>
            <person name="Koringa P.G."/>
            <person name="Iquebal M.A."/>
            <person name="Das S.P."/>
            <person name="Bit A."/>
            <person name="Patnaik S."/>
            <person name="Patel N."/>
            <person name="Shah T.M."/>
            <person name="Hinsu A."/>
            <person name="Jena J.K."/>
        </authorList>
    </citation>
    <scope>NUCLEOTIDE SEQUENCE</scope>
    <source>
        <strain evidence="22">CIFAMagur01</strain>
        <tissue evidence="22">Testis</tissue>
    </source>
</reference>
<evidence type="ECO:0000256" key="13">
    <source>
        <dbReference type="ARBA" id="ARBA00023155"/>
    </source>
</evidence>
<evidence type="ECO:0000256" key="1">
    <source>
        <dbReference type="ARBA" id="ARBA00004123"/>
    </source>
</evidence>
<evidence type="ECO:0000256" key="10">
    <source>
        <dbReference type="ARBA" id="ARBA00023015"/>
    </source>
</evidence>
<keyword evidence="15 16" id="KW-0539">Nucleus</keyword>
<dbReference type="GO" id="GO:0005789">
    <property type="term" value="C:endoplasmic reticulum membrane"/>
    <property type="evidence" value="ECO:0007669"/>
    <property type="project" value="TreeGrafter"/>
</dbReference>
<dbReference type="Pfam" id="PF04148">
    <property type="entry name" value="Erv26"/>
    <property type="match status" value="1"/>
</dbReference>
<keyword evidence="23" id="KW-1185">Reference proteome</keyword>
<dbReference type="AlphaFoldDB" id="A0A8J4UNS4"/>
<keyword evidence="14" id="KW-0804">Transcription</keyword>
<dbReference type="PRINTS" id="PR00031">
    <property type="entry name" value="HTHREPRESSR"/>
</dbReference>
<dbReference type="InterPro" id="IPR007277">
    <property type="entry name" value="Svp26/Tex261"/>
</dbReference>
<evidence type="ECO:0000256" key="18">
    <source>
        <dbReference type="SAM" id="Coils"/>
    </source>
</evidence>
<evidence type="ECO:0000313" key="22">
    <source>
        <dbReference type="EMBL" id="KAF5902787.1"/>
    </source>
</evidence>
<dbReference type="Pfam" id="PF00046">
    <property type="entry name" value="Homeodomain"/>
    <property type="match status" value="1"/>
</dbReference>
<comment type="similarity">
    <text evidence="4">Belongs to the SVP26 family.</text>
</comment>
<comment type="similarity">
    <text evidence="3">Belongs to the EMX homeobox family.</text>
</comment>
<feature type="transmembrane region" description="Helical" evidence="20">
    <location>
        <begin position="546"/>
        <end position="564"/>
    </location>
</feature>
<feature type="coiled-coil region" evidence="18">
    <location>
        <begin position="272"/>
        <end position="331"/>
    </location>
</feature>
<evidence type="ECO:0000256" key="20">
    <source>
        <dbReference type="SAM" id="Phobius"/>
    </source>
</evidence>
<feature type="compositionally biased region" description="Low complexity" evidence="19">
    <location>
        <begin position="46"/>
        <end position="59"/>
    </location>
</feature>
<dbReference type="GO" id="GO:0000981">
    <property type="term" value="F:DNA-binding transcription factor activity, RNA polymerase II-specific"/>
    <property type="evidence" value="ECO:0007669"/>
    <property type="project" value="InterPro"/>
</dbReference>
<keyword evidence="9 20" id="KW-1133">Transmembrane helix</keyword>
<keyword evidence="8 20" id="KW-0812">Transmembrane</keyword>
<dbReference type="InterPro" id="IPR017970">
    <property type="entry name" value="Homeobox_CS"/>
</dbReference>
<dbReference type="OrthoDB" id="28257at2759"/>
<evidence type="ECO:0000256" key="4">
    <source>
        <dbReference type="ARBA" id="ARBA00008096"/>
    </source>
</evidence>
<evidence type="ECO:0000256" key="19">
    <source>
        <dbReference type="SAM" id="MobiDB-lite"/>
    </source>
</evidence>
<dbReference type="Proteomes" id="UP000727407">
    <property type="component" value="Unassembled WGS sequence"/>
</dbReference>
<feature type="coiled-coil region" evidence="18">
    <location>
        <begin position="438"/>
        <end position="472"/>
    </location>
</feature>
<keyword evidence="11 16" id="KW-0238">DNA-binding</keyword>
<dbReference type="GO" id="GO:0006888">
    <property type="term" value="P:endoplasmic reticulum to Golgi vesicle-mediated transport"/>
    <property type="evidence" value="ECO:0007669"/>
    <property type="project" value="InterPro"/>
</dbReference>
<dbReference type="PANTHER" id="PTHR13144">
    <property type="entry name" value="TEX261 PROTEIN"/>
    <property type="match status" value="1"/>
</dbReference>
<feature type="region of interest" description="Disordered" evidence="19">
    <location>
        <begin position="1"/>
        <end position="66"/>
    </location>
</feature>
<dbReference type="PROSITE" id="PS50071">
    <property type="entry name" value="HOMEOBOX_2"/>
    <property type="match status" value="1"/>
</dbReference>
<keyword evidence="13 16" id="KW-0371">Homeobox</keyword>
<gene>
    <name evidence="22" type="primary">vax2</name>
    <name evidence="22" type="ORF">DAT39_007464</name>
</gene>
<comment type="caution">
    <text evidence="22">The sequence shown here is derived from an EMBL/GenBank/DDBJ whole genome shotgun (WGS) entry which is preliminary data.</text>
</comment>
<organism evidence="22 23">
    <name type="scientific">Clarias magur</name>
    <name type="common">Asian catfish</name>
    <name type="synonym">Macropteronotus magur</name>
    <dbReference type="NCBI Taxonomy" id="1594786"/>
    <lineage>
        <taxon>Eukaryota</taxon>
        <taxon>Metazoa</taxon>
        <taxon>Chordata</taxon>
        <taxon>Craniata</taxon>
        <taxon>Vertebrata</taxon>
        <taxon>Euteleostomi</taxon>
        <taxon>Actinopterygii</taxon>
        <taxon>Neopterygii</taxon>
        <taxon>Teleostei</taxon>
        <taxon>Ostariophysi</taxon>
        <taxon>Siluriformes</taxon>
        <taxon>Clariidae</taxon>
        <taxon>Clarias</taxon>
    </lineage>
</organism>
<dbReference type="SUPFAM" id="SSF46689">
    <property type="entry name" value="Homeodomain-like"/>
    <property type="match status" value="1"/>
</dbReference>
<feature type="domain" description="Homeobox" evidence="21">
    <location>
        <begin position="98"/>
        <end position="158"/>
    </location>
</feature>
<evidence type="ECO:0000256" key="16">
    <source>
        <dbReference type="PROSITE-ProRule" id="PRU00108"/>
    </source>
</evidence>
<dbReference type="Gene3D" id="1.10.10.60">
    <property type="entry name" value="Homeodomain-like"/>
    <property type="match status" value="1"/>
</dbReference>
<evidence type="ECO:0000256" key="5">
    <source>
        <dbReference type="ARBA" id="ARBA00017877"/>
    </source>
</evidence>
<name>A0A8J4UNS4_CLAMG</name>
<dbReference type="EMBL" id="QNUK01000084">
    <property type="protein sequence ID" value="KAF5902787.1"/>
    <property type="molecule type" value="Genomic_DNA"/>
</dbReference>
<feature type="non-terminal residue" evidence="22">
    <location>
        <position position="607"/>
    </location>
</feature>
<evidence type="ECO:0000256" key="11">
    <source>
        <dbReference type="ARBA" id="ARBA00023125"/>
    </source>
</evidence>
<feature type="transmembrane region" description="Helical" evidence="20">
    <location>
        <begin position="576"/>
        <end position="595"/>
    </location>
</feature>
<evidence type="ECO:0000256" key="6">
    <source>
        <dbReference type="ARBA" id="ARBA00022473"/>
    </source>
</evidence>
<protein>
    <recommendedName>
        <fullName evidence="5">Protein TEX261</fullName>
    </recommendedName>
</protein>
<dbReference type="InterPro" id="IPR000047">
    <property type="entry name" value="HTH_motif"/>
</dbReference>
<dbReference type="InterPro" id="IPR001356">
    <property type="entry name" value="HD"/>
</dbReference>
<dbReference type="CDD" id="cd00086">
    <property type="entry name" value="homeodomain"/>
    <property type="match status" value="1"/>
</dbReference>
<evidence type="ECO:0000256" key="9">
    <source>
        <dbReference type="ARBA" id="ARBA00022989"/>
    </source>
</evidence>
<dbReference type="GO" id="GO:0016055">
    <property type="term" value="P:Wnt signaling pathway"/>
    <property type="evidence" value="ECO:0007669"/>
    <property type="project" value="UniProtKB-KW"/>
</dbReference>
<comment type="subcellular location">
    <subcellularLocation>
        <location evidence="2">Membrane</location>
        <topology evidence="2">Multi-pass membrane protein</topology>
    </subcellularLocation>
    <subcellularLocation>
        <location evidence="1 16 17">Nucleus</location>
    </subcellularLocation>
</comment>
<dbReference type="GO" id="GO:0097020">
    <property type="term" value="F:COPII receptor activity"/>
    <property type="evidence" value="ECO:0007669"/>
    <property type="project" value="InterPro"/>
</dbReference>
<evidence type="ECO:0000256" key="3">
    <source>
        <dbReference type="ARBA" id="ARBA00007397"/>
    </source>
</evidence>
<evidence type="ECO:0000256" key="12">
    <source>
        <dbReference type="ARBA" id="ARBA00023136"/>
    </source>
</evidence>
<dbReference type="PROSITE" id="PS00027">
    <property type="entry name" value="HOMEOBOX_1"/>
    <property type="match status" value="1"/>
</dbReference>
<dbReference type="GO" id="GO:0000139">
    <property type="term" value="C:Golgi membrane"/>
    <property type="evidence" value="ECO:0007669"/>
    <property type="project" value="TreeGrafter"/>
</dbReference>
<evidence type="ECO:0000256" key="8">
    <source>
        <dbReference type="ARBA" id="ARBA00022692"/>
    </source>
</evidence>
<dbReference type="GO" id="GO:0003677">
    <property type="term" value="F:DNA binding"/>
    <property type="evidence" value="ECO:0007669"/>
    <property type="project" value="UniProtKB-UniRule"/>
</dbReference>